<evidence type="ECO:0000313" key="2">
    <source>
        <dbReference type="Proteomes" id="UP001456344"/>
    </source>
</evidence>
<keyword evidence="2" id="KW-1185">Reference proteome</keyword>
<dbReference type="Proteomes" id="UP001456344">
    <property type="component" value="Chromosome"/>
</dbReference>
<sequence length="251" mass="27755">MNSADLLSFFDDRFAEIEDYVSFLEDVEKAAQLGAPKIGSFAARISPAQQKILYSSLYLQLYNLVEAAVSLCVDSVVESAVRDGRWRVDDLNESMRREWVRSMARTHQSDMAPDNRLNSALKMCEHLINQLPVASFQVERGGGGNWDDESIYEITKRLGCKLSISPATNALAKRSIRDNLGPLKLVKDRRNGLAHGSVSFADCADGVTVSELKMVAEAVGKYLREVITCIGTYVDLKEFLNPAGMPASVNQ</sequence>
<protein>
    <submittedName>
        <fullName evidence="1">MAE_28990/MAE_18760 family HEPN-like nuclease</fullName>
    </submittedName>
</protein>
<accession>A0ACD5B7P2</accession>
<reference evidence="1" key="1">
    <citation type="submission" date="2023-10" db="EMBL/GenBank/DDBJ databases">
        <title>Whole genome sequencing of actinobacterial strain Amycolatopsis sp. (BCA-696) identifies the underlying plant growth-promoting genes.</title>
        <authorList>
            <person name="Gandham P."/>
            <person name="Vadla N."/>
            <person name="Saji A."/>
            <person name="Srinivas V."/>
            <person name="Ruperao P."/>
            <person name="Selvanayagam S."/>
            <person name="Saxena R.K."/>
            <person name="Rathore A."/>
            <person name="Gopalakrishnan S."/>
            <person name="Thakur V."/>
        </authorList>
    </citation>
    <scope>NUCLEOTIDE SEQUENCE</scope>
    <source>
        <strain evidence="1">BCA-696</strain>
    </source>
</reference>
<proteinExistence type="predicted"/>
<evidence type="ECO:0000313" key="1">
    <source>
        <dbReference type="EMBL" id="WYW15371.1"/>
    </source>
</evidence>
<organism evidence="1 2">
    <name type="scientific">Amycolatopsis coloradensis</name>
    <dbReference type="NCBI Taxonomy" id="76021"/>
    <lineage>
        <taxon>Bacteria</taxon>
        <taxon>Bacillati</taxon>
        <taxon>Actinomycetota</taxon>
        <taxon>Actinomycetes</taxon>
        <taxon>Pseudonocardiales</taxon>
        <taxon>Pseudonocardiaceae</taxon>
        <taxon>Amycolatopsis</taxon>
    </lineage>
</organism>
<name>A0ACD5B7P2_9PSEU</name>
<gene>
    <name evidence="1" type="ORF">LCL61_07365</name>
</gene>
<dbReference type="EMBL" id="CP150484">
    <property type="protein sequence ID" value="WYW15371.1"/>
    <property type="molecule type" value="Genomic_DNA"/>
</dbReference>